<dbReference type="InterPro" id="IPR010175">
    <property type="entry name" value="LysK"/>
</dbReference>
<dbReference type="EMBL" id="CP002191">
    <property type="protein sequence ID" value="AFD24852.1"/>
    <property type="molecule type" value="Genomic_DNA"/>
</dbReference>
<dbReference type="GO" id="GO:0019878">
    <property type="term" value="P:lysine biosynthetic process via aminoadipic acid"/>
    <property type="evidence" value="ECO:0007669"/>
    <property type="project" value="UniProtKB-UniRule"/>
</dbReference>
<dbReference type="Proteomes" id="UP000007575">
    <property type="component" value="Chromosome"/>
</dbReference>
<dbReference type="STRING" id="745776.DGo_CA0925"/>
<reference evidence="9 10" key="1">
    <citation type="journal article" date="2012" name="PLoS ONE">
        <title>Genome sequence and transcriptome analysis of the radioresistant bacterium Deinococcus gobiensis: insights into the extreme environmental adaptations.</title>
        <authorList>
            <person name="Yuan M."/>
            <person name="Chen M."/>
            <person name="Zhang W."/>
            <person name="Lu W."/>
            <person name="Wang J."/>
            <person name="Yang M."/>
            <person name="Zhao P."/>
            <person name="Tang R."/>
            <person name="Li X."/>
            <person name="Hao Y."/>
            <person name="Zhou Z."/>
            <person name="Zhan Y."/>
            <person name="Yu H."/>
            <person name="Teng C."/>
            <person name="Yan Y."/>
            <person name="Ping S."/>
            <person name="Wang Y."/>
            <person name="Lin M."/>
        </authorList>
    </citation>
    <scope>NUCLEOTIDE SEQUENCE [LARGE SCALE GENOMIC DNA]</scope>
    <source>
        <strain evidence="9 10">I-0</strain>
    </source>
</reference>
<feature type="active site" description="Proton acceptor" evidence="8">
    <location>
        <position position="98"/>
    </location>
</feature>
<feature type="binding site" evidence="8">
    <location>
        <position position="40"/>
    </location>
    <ligand>
        <name>Zn(2+)</name>
        <dbReference type="ChEBI" id="CHEBI:29105"/>
        <label>1</label>
    </ligand>
</feature>
<dbReference type="HAMAP" id="MF_01120">
    <property type="entry name" value="LysK"/>
    <property type="match status" value="1"/>
</dbReference>
<dbReference type="NCBIfam" id="TIGR01902">
    <property type="entry name" value="dapE-lys-deAc"/>
    <property type="match status" value="1"/>
</dbReference>
<dbReference type="GO" id="GO:0016811">
    <property type="term" value="F:hydrolase activity, acting on carbon-nitrogen (but not peptide) bonds, in linear amides"/>
    <property type="evidence" value="ECO:0007669"/>
    <property type="project" value="UniProtKB-UniRule"/>
</dbReference>
<name>H8GYS5_DEIGI</name>
<organism evidence="9 10">
    <name type="scientific">Deinococcus gobiensis (strain DSM 21396 / JCM 16679 / CGMCC 1.7299 / I-0)</name>
    <dbReference type="NCBI Taxonomy" id="745776"/>
    <lineage>
        <taxon>Bacteria</taxon>
        <taxon>Thermotogati</taxon>
        <taxon>Deinococcota</taxon>
        <taxon>Deinococci</taxon>
        <taxon>Deinococcales</taxon>
        <taxon>Deinococcaceae</taxon>
        <taxon>Deinococcus</taxon>
    </lineage>
</organism>
<feature type="binding site" evidence="8">
    <location>
        <position position="122"/>
    </location>
    <ligand>
        <name>Zn(2+)</name>
        <dbReference type="ChEBI" id="CHEBI:29105"/>
        <label>1</label>
    </ligand>
</feature>
<evidence type="ECO:0000313" key="10">
    <source>
        <dbReference type="Proteomes" id="UP000007575"/>
    </source>
</evidence>
<dbReference type="PANTHER" id="PTHR43808:SF28">
    <property type="entry name" value="[LYSW]-LYSINE_[LYSW]-ORNITHINE HYDROLASE"/>
    <property type="match status" value="1"/>
</dbReference>
<dbReference type="InterPro" id="IPR002933">
    <property type="entry name" value="Peptidase_M20"/>
</dbReference>
<dbReference type="SUPFAM" id="SSF53187">
    <property type="entry name" value="Zn-dependent exopeptidases"/>
    <property type="match status" value="1"/>
</dbReference>
<proteinExistence type="inferred from homology"/>
<keyword evidence="10" id="KW-1185">Reference proteome</keyword>
<gene>
    <name evidence="8" type="primary">lysK</name>
    <name evidence="9" type="ordered locus">DGo_CA0925</name>
</gene>
<feature type="binding site" evidence="8">
    <location>
        <position position="65"/>
    </location>
    <ligand>
        <name>Zn(2+)</name>
        <dbReference type="ChEBI" id="CHEBI:29105"/>
        <label>2</label>
    </ligand>
</feature>
<dbReference type="Gene3D" id="3.40.630.10">
    <property type="entry name" value="Zn peptidases"/>
    <property type="match status" value="2"/>
</dbReference>
<evidence type="ECO:0000256" key="4">
    <source>
        <dbReference type="ARBA" id="ARBA00022801"/>
    </source>
</evidence>
<keyword evidence="3 8" id="KW-0479">Metal-binding</keyword>
<evidence type="ECO:0000256" key="1">
    <source>
        <dbReference type="ARBA" id="ARBA00022490"/>
    </source>
</evidence>
<dbReference type="NCBIfam" id="NF003367">
    <property type="entry name" value="PRK04443.1"/>
    <property type="match status" value="1"/>
</dbReference>
<dbReference type="GO" id="GO:0008270">
    <property type="term" value="F:zinc ion binding"/>
    <property type="evidence" value="ECO:0007669"/>
    <property type="project" value="UniProtKB-UniRule"/>
</dbReference>
<feature type="active site" evidence="8">
    <location>
        <position position="42"/>
    </location>
</feature>
<keyword evidence="2 8" id="KW-0028">Amino-acid biosynthesis</keyword>
<dbReference type="KEGG" id="dgo:DGo_CA0925"/>
<keyword evidence="4 8" id="KW-0378">Hydrolase</keyword>
<keyword evidence="7 8" id="KW-0170">Cobalt</keyword>
<dbReference type="InterPro" id="IPR050072">
    <property type="entry name" value="Peptidase_M20A"/>
</dbReference>
<comment type="similarity">
    <text evidence="8">Belongs to the peptidase M20A family. LysK subfamily.</text>
</comment>
<comment type="cofactor">
    <cofactor evidence="8">
        <name>Zn(2+)</name>
        <dbReference type="ChEBI" id="CHEBI:29105"/>
    </cofactor>
    <cofactor evidence="8">
        <name>Co(2+)</name>
        <dbReference type="ChEBI" id="CHEBI:48828"/>
    </cofactor>
    <text evidence="8">Binds 2 Zn(2+) or Co(2+) ions per subunit.</text>
</comment>
<dbReference type="HOGENOM" id="CLU_021802_2_0_0"/>
<dbReference type="eggNOG" id="COG0624">
    <property type="taxonomic scope" value="Bacteria"/>
</dbReference>
<dbReference type="GO" id="GO:0050897">
    <property type="term" value="F:cobalt ion binding"/>
    <property type="evidence" value="ECO:0007669"/>
    <property type="project" value="UniProtKB-UniRule"/>
</dbReference>
<evidence type="ECO:0000313" key="9">
    <source>
        <dbReference type="EMBL" id="AFD24852.1"/>
    </source>
</evidence>
<dbReference type="AlphaFoldDB" id="H8GYS5"/>
<keyword evidence="6 8" id="KW-0457">Lysine biosynthesis</keyword>
<feature type="binding site" evidence="8">
    <location>
        <position position="99"/>
    </location>
    <ligand>
        <name>Zn(2+)</name>
        <dbReference type="ChEBI" id="CHEBI:29105"/>
        <label>2</label>
    </ligand>
</feature>
<evidence type="ECO:0000256" key="7">
    <source>
        <dbReference type="ARBA" id="ARBA00023285"/>
    </source>
</evidence>
<feature type="binding site" evidence="8">
    <location>
        <position position="302"/>
    </location>
    <ligand>
        <name>Zn(2+)</name>
        <dbReference type="ChEBI" id="CHEBI:29105"/>
        <label>2</label>
    </ligand>
</feature>
<dbReference type="EC" id="3.5.1.130" evidence="8"/>
<comment type="function">
    <text evidence="8">Catalyzes the release of L-lysine from [LysW]-gamma-L-lysine.</text>
</comment>
<comment type="subcellular location">
    <subcellularLocation>
        <location evidence="8">Cytoplasm</location>
    </subcellularLocation>
</comment>
<evidence type="ECO:0000256" key="5">
    <source>
        <dbReference type="ARBA" id="ARBA00022833"/>
    </source>
</evidence>
<dbReference type="PANTHER" id="PTHR43808">
    <property type="entry name" value="ACETYLORNITHINE DEACETYLASE"/>
    <property type="match status" value="1"/>
</dbReference>
<evidence type="ECO:0000256" key="2">
    <source>
        <dbReference type="ARBA" id="ARBA00022605"/>
    </source>
</evidence>
<dbReference type="Pfam" id="PF01546">
    <property type="entry name" value="Peptidase_M20"/>
    <property type="match status" value="1"/>
</dbReference>
<evidence type="ECO:0000256" key="6">
    <source>
        <dbReference type="ARBA" id="ARBA00023154"/>
    </source>
</evidence>
<feature type="binding site" evidence="8">
    <location>
        <position position="65"/>
    </location>
    <ligand>
        <name>Zn(2+)</name>
        <dbReference type="ChEBI" id="CHEBI:29105"/>
        <label>1</label>
    </ligand>
</feature>
<keyword evidence="5 8" id="KW-0862">Zinc</keyword>
<dbReference type="GO" id="GO:0005737">
    <property type="term" value="C:cytoplasm"/>
    <property type="evidence" value="ECO:0007669"/>
    <property type="project" value="UniProtKB-SubCell"/>
</dbReference>
<comment type="catalytic activity">
    <reaction evidence="8">
        <text>[amino-group carrier protein]-C-terminal-gamma-(L-lysyl)-L-glutamate + H2O = [amino-group carrier protein]-C-terminal-L-glutamate + L-lysine</text>
        <dbReference type="Rhea" id="RHEA:48684"/>
        <dbReference type="Rhea" id="RHEA-COMP:9693"/>
        <dbReference type="Rhea" id="RHEA-COMP:9715"/>
        <dbReference type="ChEBI" id="CHEBI:15377"/>
        <dbReference type="ChEBI" id="CHEBI:32551"/>
        <dbReference type="ChEBI" id="CHEBI:78525"/>
        <dbReference type="ChEBI" id="CHEBI:78526"/>
        <dbReference type="EC" id="3.5.1.130"/>
    </reaction>
</comment>
<dbReference type="UniPathway" id="UPA00033">
    <property type="reaction ID" value="UER00039"/>
</dbReference>
<dbReference type="PATRIC" id="fig|745776.4.peg.949"/>
<protein>
    <recommendedName>
        <fullName evidence="8">[LysW]-lysine hydrolase</fullName>
        <ecNumber evidence="8">3.5.1.130</ecNumber>
    </recommendedName>
</protein>
<comment type="pathway">
    <text evidence="8">Amino-acid biosynthesis; L-lysine biosynthesis via AAA pathway; L-lysine from L-alpha-aminoadipate (Thermus route): step 5/5.</text>
</comment>
<accession>H8GYS5</accession>
<evidence type="ECO:0000256" key="8">
    <source>
        <dbReference type="HAMAP-Rule" id="MF_01120"/>
    </source>
</evidence>
<sequence>MAEFLRGWMADHGFAAHLDEVGNAVGVRGDGPLTVVLLGHMDTVPGEIPVRVDDQGVLHGRGSVDAKGSLCTFAAAVAALPPEALAAARFVVIGATEEEAPSSRGARHALTAYAPDAVFIGEPSGWDALTLGYKGRLVARVRIEKDNFHTAGEGSSAADDLTEGWFRVRAWAAGVGGPESGIFARVQATLQDLGSSVDGLRQRAWATIGLRLPPELSPDEAGEAIRAAFADLGAEVTLLGHEHAVRHPRDNALTRALRVAIRAAGGTPTFKVKTGTSDMNVVAPHWPVPTAAYGPGDSALDHTPEERLSLDEYDRAVAVLTDALTRLAGTLPARSLSAQPSPPTDPS</sequence>
<evidence type="ECO:0000256" key="3">
    <source>
        <dbReference type="ARBA" id="ARBA00022723"/>
    </source>
</evidence>
<keyword evidence="1 8" id="KW-0963">Cytoplasm</keyword>